<proteinExistence type="predicted"/>
<comment type="caution">
    <text evidence="1">The sequence shown here is derived from an EMBL/GenBank/DDBJ whole genome shotgun (WGS) entry which is preliminary data.</text>
</comment>
<dbReference type="Proteomes" id="UP001152795">
    <property type="component" value="Unassembled WGS sequence"/>
</dbReference>
<dbReference type="OrthoDB" id="5980077at2759"/>
<dbReference type="InterPro" id="IPR002937">
    <property type="entry name" value="Amino_oxidase"/>
</dbReference>
<protein>
    <submittedName>
        <fullName evidence="1">Flavin monoamine oxidase family</fullName>
    </submittedName>
</protein>
<organism evidence="1 2">
    <name type="scientific">Paramuricea clavata</name>
    <name type="common">Red gorgonian</name>
    <name type="synonym">Violescent sea-whip</name>
    <dbReference type="NCBI Taxonomy" id="317549"/>
    <lineage>
        <taxon>Eukaryota</taxon>
        <taxon>Metazoa</taxon>
        <taxon>Cnidaria</taxon>
        <taxon>Anthozoa</taxon>
        <taxon>Octocorallia</taxon>
        <taxon>Malacalcyonacea</taxon>
        <taxon>Plexauridae</taxon>
        <taxon>Paramuricea</taxon>
    </lineage>
</organism>
<gene>
    <name evidence="1" type="ORF">PACLA_8A018108</name>
</gene>
<dbReference type="Pfam" id="PF01593">
    <property type="entry name" value="Amino_oxidase"/>
    <property type="match status" value="1"/>
</dbReference>
<evidence type="ECO:0000313" key="2">
    <source>
        <dbReference type="Proteomes" id="UP001152795"/>
    </source>
</evidence>
<dbReference type="SUPFAM" id="SSF51905">
    <property type="entry name" value="FAD/NAD(P)-binding domain"/>
    <property type="match status" value="1"/>
</dbReference>
<dbReference type="Gene3D" id="3.50.50.60">
    <property type="entry name" value="FAD/NAD(P)-binding domain"/>
    <property type="match status" value="1"/>
</dbReference>
<keyword evidence="2" id="KW-1185">Reference proteome</keyword>
<dbReference type="PANTHER" id="PTHR10742:SF342">
    <property type="entry name" value="AMINE OXIDASE"/>
    <property type="match status" value="1"/>
</dbReference>
<dbReference type="PRINTS" id="PR00419">
    <property type="entry name" value="ADXRDTASE"/>
</dbReference>
<dbReference type="SUPFAM" id="SSF54373">
    <property type="entry name" value="FAD-linked reductases, C-terminal domain"/>
    <property type="match status" value="1"/>
</dbReference>
<name>A0A7D9DSR4_PARCT</name>
<dbReference type="AlphaFoldDB" id="A0A7D9DSR4"/>
<dbReference type="Gene3D" id="1.20.1440.240">
    <property type="match status" value="1"/>
</dbReference>
<reference evidence="1" key="1">
    <citation type="submission" date="2020-04" db="EMBL/GenBank/DDBJ databases">
        <authorList>
            <person name="Alioto T."/>
            <person name="Alioto T."/>
            <person name="Gomez Garrido J."/>
        </authorList>
    </citation>
    <scope>NUCLEOTIDE SEQUENCE</scope>
    <source>
        <strain evidence="1">A484AB</strain>
    </source>
</reference>
<evidence type="ECO:0000313" key="1">
    <source>
        <dbReference type="EMBL" id="CAB3992427.1"/>
    </source>
</evidence>
<dbReference type="InterPro" id="IPR036188">
    <property type="entry name" value="FAD/NAD-bd_sf"/>
</dbReference>
<dbReference type="PANTHER" id="PTHR10742">
    <property type="entry name" value="FLAVIN MONOAMINE OXIDASE"/>
    <property type="match status" value="1"/>
</dbReference>
<dbReference type="EMBL" id="CACRXK020002050">
    <property type="protein sequence ID" value="CAB3992427.1"/>
    <property type="molecule type" value="Genomic_DNA"/>
</dbReference>
<sequence>MAEEPAQPGANESKYPLPDPLRLLGFLPGVHPSINIQKKRFFELLVKKGLVYLYDHHYDLEPDSPILRDDKENVECRDHTEPARHHGKKTKNPKTVLIVGAGISGLAAAYELKRSGHKVIILERQQRVGGRIKTLHFDFQQSPELRGEAGAMRIPLENRHYLTDAYINKFKLQTIPFYNVDRQGNCFVSIHGETVRLNDFQSDNKEERARAKAMCDKLWSGWDKRIIEMGLRKKHRIDNIIAYYKLTIKQVIDTAPKPGECIDPDKYAKEWRKWLKRWSKMSFTEFLSSDVGCSPHKHSKASFRPWPKTAIDGITDLNYLGFPEVSVATMLAEEIGKWWTPKMKTLKNGMEELPEAFIKDIADPYCLENDIHYGITVRKVEWRKPRDDKCSYQVKVSGRQTQTKNDVDFEADAVILTVPLNIMRQVEFSPALPQSVNDAIGGIRYEPSTKIFLGFRERFWEKGKFPIVDGGISKTDLPISQIVYPSKERSDKTSKRGVLELYTWDKEALLFGSQPQDEAITEALREVQVLYEGLLDEDKNGSKVADSFEAGAIQSWYTDPSAQGAFVQLLPYSYMQHIRTLLEPKKIRPIFFGGEAISFANGWIQGALESGLRAAWQFFKYNEQLCSKEEIPHQAETRNASRPVRTPPCSGDDSSDILLGFSKYPFPI</sequence>
<dbReference type="GO" id="GO:0001716">
    <property type="term" value="F:L-amino-acid oxidase activity"/>
    <property type="evidence" value="ECO:0007669"/>
    <property type="project" value="TreeGrafter"/>
</dbReference>
<dbReference type="Gene3D" id="3.90.660.10">
    <property type="match status" value="1"/>
</dbReference>
<accession>A0A7D9DSR4</accession>
<dbReference type="GO" id="GO:0009063">
    <property type="term" value="P:amino acid catabolic process"/>
    <property type="evidence" value="ECO:0007669"/>
    <property type="project" value="TreeGrafter"/>
</dbReference>
<dbReference type="InterPro" id="IPR050281">
    <property type="entry name" value="Flavin_monoamine_oxidase"/>
</dbReference>